<evidence type="ECO:0000256" key="2">
    <source>
        <dbReference type="SAM" id="Phobius"/>
    </source>
</evidence>
<proteinExistence type="predicted"/>
<feature type="region of interest" description="Disordered" evidence="1">
    <location>
        <begin position="1"/>
        <end position="51"/>
    </location>
</feature>
<keyword evidence="2" id="KW-0812">Transmembrane</keyword>
<reference evidence="3" key="1">
    <citation type="submission" date="2013-12" db="EMBL/GenBank/DDBJ databases">
        <authorList>
            <person name="Genoscope - CEA"/>
        </authorList>
    </citation>
    <scope>NUCLEOTIDE SEQUENCE</scope>
    <source>
        <strain evidence="3">CBS 1993</strain>
    </source>
</reference>
<protein>
    <recommendedName>
        <fullName evidence="5">Regulator of phospholipase D SRF1</fullName>
    </recommendedName>
</protein>
<dbReference type="GO" id="GO:0000324">
    <property type="term" value="C:fungal-type vacuole"/>
    <property type="evidence" value="ECO:0007669"/>
    <property type="project" value="TreeGrafter"/>
</dbReference>
<keyword evidence="4" id="KW-1185">Reference proteome</keyword>
<evidence type="ECO:0008006" key="5">
    <source>
        <dbReference type="Google" id="ProtNLM"/>
    </source>
</evidence>
<dbReference type="InterPro" id="IPR037737">
    <property type="entry name" value="Srf1"/>
</dbReference>
<feature type="transmembrane region" description="Helical" evidence="2">
    <location>
        <begin position="326"/>
        <end position="349"/>
    </location>
</feature>
<dbReference type="RefSeq" id="XP_022461539.1">
    <property type="nucleotide sequence ID" value="XM_022605240.1"/>
</dbReference>
<gene>
    <name evidence="3" type="ORF">KUCA_T00005547001</name>
</gene>
<dbReference type="PANTHER" id="PTHR36819:SF1">
    <property type="entry name" value="REGULATOR OF PHOSPHOLIPASE D SRF1"/>
    <property type="match status" value="1"/>
</dbReference>
<dbReference type="OrthoDB" id="2589563at2759"/>
<sequence>MLTHSSVPSSSEPPSETAGATVSAQPGSAQSDGTRLSEAPHEFGSKVMSDHKPQYRQVLQPVPMYVLDRLSKPHFKDGEQAESNEDPFVESMKGDWRQLLSTINERQAYSGDLVTHEDTFPYEIPNLEEKWGGDRRLMRALNSDVESEYGEEEENSKRKRGYVFTRIFDLRSKARYWMSPEKRKDWKPALFQILLTNSFVPLLLRQFTFALSVIALGLAGRIEYSTRNFDVPQQPSSIMVLCVQSCAIIYLCYISYDEFTSQPLGLRDPTAKIRLILLDLLFIIFSSANLALAFNTLYDNRWVCEVGTAASTETTSMSVCDRQRTLAAFLFIILCMWVLVFTVSIFRVVQIFSKNHVRPGRLK</sequence>
<keyword evidence="2" id="KW-0472">Membrane</keyword>
<name>W6MXV7_9ASCO</name>
<dbReference type="AlphaFoldDB" id="W6MXV7"/>
<reference evidence="3" key="2">
    <citation type="submission" date="2014-02" db="EMBL/GenBank/DDBJ databases">
        <title>Complete DNA sequence of /Kuraishia capsulata/ illustrates novel genomic features among budding yeasts (/Saccharomycotina/).</title>
        <authorList>
            <person name="Morales L."/>
            <person name="Noel B."/>
            <person name="Porcel B."/>
            <person name="Marcet-Houben M."/>
            <person name="Hullo M-F."/>
            <person name="Sacerdot C."/>
            <person name="Tekaia F."/>
            <person name="Leh-Louis V."/>
            <person name="Despons L."/>
            <person name="Khanna V."/>
            <person name="Aury J-M."/>
            <person name="Barbe V."/>
            <person name="Couloux A."/>
            <person name="Labadie K."/>
            <person name="Pelletier E."/>
            <person name="Souciet J-L."/>
            <person name="Boekhout T."/>
            <person name="Gabaldon T."/>
            <person name="Wincker P."/>
            <person name="Dujon B."/>
        </authorList>
    </citation>
    <scope>NUCLEOTIDE SEQUENCE</scope>
    <source>
        <strain evidence="3">CBS 1993</strain>
    </source>
</reference>
<organism evidence="3 4">
    <name type="scientific">Kuraishia capsulata CBS 1993</name>
    <dbReference type="NCBI Taxonomy" id="1382522"/>
    <lineage>
        <taxon>Eukaryota</taxon>
        <taxon>Fungi</taxon>
        <taxon>Dikarya</taxon>
        <taxon>Ascomycota</taxon>
        <taxon>Saccharomycotina</taxon>
        <taxon>Pichiomycetes</taxon>
        <taxon>Pichiales</taxon>
        <taxon>Pichiaceae</taxon>
        <taxon>Kuraishia</taxon>
    </lineage>
</organism>
<dbReference type="GO" id="GO:0071944">
    <property type="term" value="C:cell periphery"/>
    <property type="evidence" value="ECO:0007669"/>
    <property type="project" value="TreeGrafter"/>
</dbReference>
<feature type="compositionally biased region" description="Low complexity" evidence="1">
    <location>
        <begin position="1"/>
        <end position="16"/>
    </location>
</feature>
<feature type="transmembrane region" description="Helical" evidence="2">
    <location>
        <begin position="189"/>
        <end position="218"/>
    </location>
</feature>
<dbReference type="Proteomes" id="UP000019384">
    <property type="component" value="Unassembled WGS sequence"/>
</dbReference>
<feature type="compositionally biased region" description="Polar residues" evidence="1">
    <location>
        <begin position="18"/>
        <end position="34"/>
    </location>
</feature>
<feature type="transmembrane region" description="Helical" evidence="2">
    <location>
        <begin position="238"/>
        <end position="256"/>
    </location>
</feature>
<feature type="transmembrane region" description="Helical" evidence="2">
    <location>
        <begin position="276"/>
        <end position="298"/>
    </location>
</feature>
<dbReference type="GeneID" id="34522927"/>
<evidence type="ECO:0000313" key="3">
    <source>
        <dbReference type="EMBL" id="CDK29555.1"/>
    </source>
</evidence>
<accession>W6MXV7</accession>
<feature type="compositionally biased region" description="Basic and acidic residues" evidence="1">
    <location>
        <begin position="38"/>
        <end position="51"/>
    </location>
</feature>
<dbReference type="PANTHER" id="PTHR36819">
    <property type="entry name" value="REGULATOR OF PHOSPHOLIPASE D SRF1"/>
    <property type="match status" value="1"/>
</dbReference>
<keyword evidence="2" id="KW-1133">Transmembrane helix</keyword>
<evidence type="ECO:0000313" key="4">
    <source>
        <dbReference type="Proteomes" id="UP000019384"/>
    </source>
</evidence>
<dbReference type="EMBL" id="HG793131">
    <property type="protein sequence ID" value="CDK29555.1"/>
    <property type="molecule type" value="Genomic_DNA"/>
</dbReference>
<dbReference type="HOGENOM" id="CLU_027163_1_0_1"/>
<evidence type="ECO:0000256" key="1">
    <source>
        <dbReference type="SAM" id="MobiDB-lite"/>
    </source>
</evidence>